<keyword evidence="2" id="KW-0732">Signal</keyword>
<dbReference type="HOGENOM" id="CLU_1014738_0_0_0"/>
<dbReference type="Proteomes" id="UP000002209">
    <property type="component" value="Chromosome"/>
</dbReference>
<feature type="region of interest" description="Disordered" evidence="1">
    <location>
        <begin position="52"/>
        <end position="80"/>
    </location>
</feature>
<feature type="signal peptide" evidence="2">
    <location>
        <begin position="1"/>
        <end position="36"/>
    </location>
</feature>
<sequence>MRMSCSSTRPAMRFTTLASAVGATFLLLSSATPAHAQLGKLKKMGAEAAKKAADEKLTGKKESASPATGSSAESSASATASDAAATKAPTVSYALTEDHVGLVLTALTPRLDAARNRQALVKARREYALKDSANKACFQKLSSGGIDPNAMMAASKKNAVAIERIDKQTGSMQTRLSTAAGSQDRRAMHYLQDSLNTLQMRSAALKMGSSCTADFRPAVLIEADIAANGMSGDFDPDRGQFDPAASVKDKLTTTQFGRLRERMALWALLQETPSLKVGKDGVFTDEEQAVLTAHAAEIKALTPYFRDNSMRWKDWGDVKNWK</sequence>
<feature type="chain" id="PRO_5002906706" evidence="2">
    <location>
        <begin position="37"/>
        <end position="322"/>
    </location>
</feature>
<dbReference type="EMBL" id="AP009153">
    <property type="protein sequence ID" value="BAH39890.1"/>
    <property type="molecule type" value="Genomic_DNA"/>
</dbReference>
<evidence type="ECO:0000256" key="1">
    <source>
        <dbReference type="SAM" id="MobiDB-lite"/>
    </source>
</evidence>
<feature type="compositionally biased region" description="Low complexity" evidence="1">
    <location>
        <begin position="64"/>
        <end position="80"/>
    </location>
</feature>
<accession>C1ABL3</accession>
<evidence type="ECO:0000313" key="4">
    <source>
        <dbReference type="Proteomes" id="UP000002209"/>
    </source>
</evidence>
<dbReference type="KEGG" id="gau:GAU_2848"/>
<proteinExistence type="predicted"/>
<protein>
    <submittedName>
        <fullName evidence="3">Uncharacterized protein</fullName>
    </submittedName>
</protein>
<dbReference type="RefSeq" id="WP_015894659.1">
    <property type="nucleotide sequence ID" value="NC_012489.1"/>
</dbReference>
<keyword evidence="4" id="KW-1185">Reference proteome</keyword>
<name>C1ABL3_GEMAT</name>
<reference evidence="4" key="1">
    <citation type="submission" date="2006-03" db="EMBL/GenBank/DDBJ databases">
        <title>Complete genome sequence of Gemmatimonas aurantiaca T-27 that represents a novel phylum Gemmatimonadetes.</title>
        <authorList>
            <person name="Takasaki K."/>
            <person name="Ichikawa N."/>
            <person name="Miura H."/>
            <person name="Matsushita S."/>
            <person name="Watanabe Y."/>
            <person name="Oguchi A."/>
            <person name="Ankai A."/>
            <person name="Yashiro I."/>
            <person name="Takahashi M."/>
            <person name="Terui Y."/>
            <person name="Fukui S."/>
            <person name="Yokoyama H."/>
            <person name="Tanikawa S."/>
            <person name="Hanada S."/>
            <person name="Kamagata Y."/>
            <person name="Fujita N."/>
        </authorList>
    </citation>
    <scope>NUCLEOTIDE SEQUENCE [LARGE SCALE GENOMIC DNA]</scope>
    <source>
        <strain evidence="4">T-27 / DSM 14586 / JCM 11422 / NBRC 100505</strain>
    </source>
</reference>
<organism evidence="3 4">
    <name type="scientific">Gemmatimonas aurantiaca (strain DSM 14586 / JCM 11422 / NBRC 100505 / T-27)</name>
    <dbReference type="NCBI Taxonomy" id="379066"/>
    <lineage>
        <taxon>Bacteria</taxon>
        <taxon>Pseudomonadati</taxon>
        <taxon>Gemmatimonadota</taxon>
        <taxon>Gemmatimonadia</taxon>
        <taxon>Gemmatimonadales</taxon>
        <taxon>Gemmatimonadaceae</taxon>
        <taxon>Gemmatimonas</taxon>
    </lineage>
</organism>
<feature type="compositionally biased region" description="Basic and acidic residues" evidence="1">
    <location>
        <begin position="52"/>
        <end position="63"/>
    </location>
</feature>
<evidence type="ECO:0000256" key="2">
    <source>
        <dbReference type="SAM" id="SignalP"/>
    </source>
</evidence>
<dbReference type="AlphaFoldDB" id="C1ABL3"/>
<dbReference type="eggNOG" id="ENOG50314XH">
    <property type="taxonomic scope" value="Bacteria"/>
</dbReference>
<dbReference type="OrthoDB" id="9857148at2"/>
<dbReference type="STRING" id="379066.GAU_2848"/>
<gene>
    <name evidence="3" type="ordered locus">GAU_2848</name>
</gene>
<evidence type="ECO:0000313" key="3">
    <source>
        <dbReference type="EMBL" id="BAH39890.1"/>
    </source>
</evidence>